<organism evidence="1 2">
    <name type="scientific">Stylonychia lemnae</name>
    <name type="common">Ciliate</name>
    <dbReference type="NCBI Taxonomy" id="5949"/>
    <lineage>
        <taxon>Eukaryota</taxon>
        <taxon>Sar</taxon>
        <taxon>Alveolata</taxon>
        <taxon>Ciliophora</taxon>
        <taxon>Intramacronucleata</taxon>
        <taxon>Spirotrichea</taxon>
        <taxon>Stichotrichia</taxon>
        <taxon>Sporadotrichida</taxon>
        <taxon>Oxytrichidae</taxon>
        <taxon>Stylonychinae</taxon>
        <taxon>Stylonychia</taxon>
    </lineage>
</organism>
<protein>
    <submittedName>
        <fullName evidence="1">Uncharacterized protein</fullName>
    </submittedName>
</protein>
<keyword evidence="2" id="KW-1185">Reference proteome</keyword>
<accession>A0A078AU21</accession>
<evidence type="ECO:0000313" key="2">
    <source>
        <dbReference type="Proteomes" id="UP000039865"/>
    </source>
</evidence>
<sequence>MLKNSETSNMLYKFTPLIRNGKKDMIKSQTSKKIRLIPLGAYNFGVQPFQSKCFQFQ</sequence>
<proteinExistence type="predicted"/>
<name>A0A078AU21_STYLE</name>
<reference evidence="1 2" key="1">
    <citation type="submission" date="2014-06" db="EMBL/GenBank/DDBJ databases">
        <authorList>
            <person name="Swart Estienne"/>
        </authorList>
    </citation>
    <scope>NUCLEOTIDE SEQUENCE [LARGE SCALE GENOMIC DNA]</scope>
    <source>
        <strain evidence="1 2">130c</strain>
    </source>
</reference>
<gene>
    <name evidence="1" type="primary">Contig14891.g15860</name>
    <name evidence="1" type="ORF">STYLEM_14836</name>
</gene>
<dbReference type="Proteomes" id="UP000039865">
    <property type="component" value="Unassembled WGS sequence"/>
</dbReference>
<dbReference type="AlphaFoldDB" id="A0A078AU21"/>
<dbReference type="EMBL" id="CCKQ01014019">
    <property type="protein sequence ID" value="CDW85749.1"/>
    <property type="molecule type" value="Genomic_DNA"/>
</dbReference>
<dbReference type="InParanoid" id="A0A078AU21"/>
<evidence type="ECO:0000313" key="1">
    <source>
        <dbReference type="EMBL" id="CDW85749.1"/>
    </source>
</evidence>